<comment type="pathway">
    <text evidence="2">Glycan metabolism.</text>
</comment>
<evidence type="ECO:0000256" key="12">
    <source>
        <dbReference type="ARBA" id="ARBA00023277"/>
    </source>
</evidence>
<evidence type="ECO:0000256" key="11">
    <source>
        <dbReference type="ARBA" id="ARBA00023253"/>
    </source>
</evidence>
<comment type="caution">
    <text evidence="15">The sequence shown here is derived from an EMBL/GenBank/DDBJ whole genome shotgun (WGS) entry which is preliminary data.</text>
</comment>
<accession>A0A0K9PAG9</accession>
<evidence type="ECO:0000256" key="10">
    <source>
        <dbReference type="ARBA" id="ARBA00023180"/>
    </source>
</evidence>
<keyword evidence="16" id="KW-1185">Reference proteome</keyword>
<proteinExistence type="inferred from homology"/>
<evidence type="ECO:0000256" key="7">
    <source>
        <dbReference type="ARBA" id="ARBA00022968"/>
    </source>
</evidence>
<evidence type="ECO:0000256" key="2">
    <source>
        <dbReference type="ARBA" id="ARBA00004881"/>
    </source>
</evidence>
<dbReference type="AlphaFoldDB" id="A0A0K9PAG9"/>
<keyword evidence="8 14" id="KW-1133">Transmembrane helix</keyword>
<feature type="transmembrane region" description="Helical" evidence="14">
    <location>
        <begin position="48"/>
        <end position="67"/>
    </location>
</feature>
<keyword evidence="11" id="KW-0294">Fucose metabolism</keyword>
<gene>
    <name evidence="15" type="ORF">ZOSMA_2G00950</name>
</gene>
<evidence type="ECO:0000256" key="4">
    <source>
        <dbReference type="ARBA" id="ARBA00022676"/>
    </source>
</evidence>
<dbReference type="InterPro" id="IPR024709">
    <property type="entry name" value="FucosylTrfase_pln"/>
</dbReference>
<keyword evidence="4 15" id="KW-0328">Glycosyltransferase</keyword>
<evidence type="ECO:0000256" key="6">
    <source>
        <dbReference type="ARBA" id="ARBA00022692"/>
    </source>
</evidence>
<dbReference type="InterPro" id="IPR019378">
    <property type="entry name" value="GDP-Fuc_O-FucTrfase"/>
</dbReference>
<dbReference type="PIRSF" id="PIRSF009360">
    <property type="entry name" value="UCP009360"/>
    <property type="match status" value="1"/>
</dbReference>
<dbReference type="OrthoDB" id="2016498at2759"/>
<evidence type="ECO:0000256" key="13">
    <source>
        <dbReference type="ARBA" id="ARBA00030350"/>
    </source>
</evidence>
<dbReference type="PANTHER" id="PTHR31741">
    <property type="entry name" value="OS02G0726500 PROTEIN-RELATED"/>
    <property type="match status" value="1"/>
</dbReference>
<protein>
    <recommendedName>
        <fullName evidence="13">O-fucosyltransferase family protein</fullName>
    </recommendedName>
</protein>
<evidence type="ECO:0000256" key="9">
    <source>
        <dbReference type="ARBA" id="ARBA00023136"/>
    </source>
</evidence>
<keyword evidence="9 14" id="KW-0472">Membrane</keyword>
<keyword evidence="12" id="KW-0119">Carbohydrate metabolism</keyword>
<dbReference type="GO" id="GO:0006004">
    <property type="term" value="P:fucose metabolic process"/>
    <property type="evidence" value="ECO:0007669"/>
    <property type="project" value="UniProtKB-KW"/>
</dbReference>
<dbReference type="Pfam" id="PF10250">
    <property type="entry name" value="O-FucT"/>
    <property type="match status" value="1"/>
</dbReference>
<keyword evidence="10" id="KW-0325">Glycoprotein</keyword>
<comment type="similarity">
    <text evidence="3">Belongs to the glycosyltransferase GT106 family.</text>
</comment>
<reference evidence="16" key="1">
    <citation type="journal article" date="2016" name="Nature">
        <title>The genome of the seagrass Zostera marina reveals angiosperm adaptation to the sea.</title>
        <authorList>
            <person name="Olsen J.L."/>
            <person name="Rouze P."/>
            <person name="Verhelst B."/>
            <person name="Lin Y.-C."/>
            <person name="Bayer T."/>
            <person name="Collen J."/>
            <person name="Dattolo E."/>
            <person name="De Paoli E."/>
            <person name="Dittami S."/>
            <person name="Maumus F."/>
            <person name="Michel G."/>
            <person name="Kersting A."/>
            <person name="Lauritano C."/>
            <person name="Lohaus R."/>
            <person name="Toepel M."/>
            <person name="Tonon T."/>
            <person name="Vanneste K."/>
            <person name="Amirebrahimi M."/>
            <person name="Brakel J."/>
            <person name="Bostroem C."/>
            <person name="Chovatia M."/>
            <person name="Grimwood J."/>
            <person name="Jenkins J.W."/>
            <person name="Jueterbock A."/>
            <person name="Mraz A."/>
            <person name="Stam W.T."/>
            <person name="Tice H."/>
            <person name="Bornberg-Bauer E."/>
            <person name="Green P.J."/>
            <person name="Pearson G.A."/>
            <person name="Procaccini G."/>
            <person name="Duarte C.M."/>
            <person name="Schmutz J."/>
            <person name="Reusch T.B.H."/>
            <person name="Van de Peer Y."/>
        </authorList>
    </citation>
    <scope>NUCLEOTIDE SEQUENCE [LARGE SCALE GENOMIC DNA]</scope>
    <source>
        <strain evidence="16">cv. Finnish</strain>
    </source>
</reference>
<dbReference type="GO" id="GO:0016757">
    <property type="term" value="F:glycosyltransferase activity"/>
    <property type="evidence" value="ECO:0007669"/>
    <property type="project" value="UniProtKB-KW"/>
</dbReference>
<keyword evidence="5 15" id="KW-0808">Transferase</keyword>
<keyword evidence="6 14" id="KW-0812">Transmembrane</keyword>
<evidence type="ECO:0000256" key="3">
    <source>
        <dbReference type="ARBA" id="ARBA00007737"/>
    </source>
</evidence>
<evidence type="ECO:0000313" key="15">
    <source>
        <dbReference type="EMBL" id="KMZ66083.1"/>
    </source>
</evidence>
<evidence type="ECO:0000256" key="1">
    <source>
        <dbReference type="ARBA" id="ARBA00004606"/>
    </source>
</evidence>
<dbReference type="GO" id="GO:0016020">
    <property type="term" value="C:membrane"/>
    <property type="evidence" value="ECO:0007669"/>
    <property type="project" value="UniProtKB-SubCell"/>
</dbReference>
<dbReference type="EMBL" id="LFYR01000981">
    <property type="protein sequence ID" value="KMZ66083.1"/>
    <property type="molecule type" value="Genomic_DNA"/>
</dbReference>
<evidence type="ECO:0000256" key="8">
    <source>
        <dbReference type="ARBA" id="ARBA00022989"/>
    </source>
</evidence>
<evidence type="ECO:0000256" key="14">
    <source>
        <dbReference type="SAM" id="Phobius"/>
    </source>
</evidence>
<dbReference type="PANTHER" id="PTHR31741:SF63">
    <property type="entry name" value="O-FUCOSYLTRANSFERASE 37"/>
    <property type="match status" value="1"/>
</dbReference>
<organism evidence="15 16">
    <name type="scientific">Zostera marina</name>
    <name type="common">Eelgrass</name>
    <dbReference type="NCBI Taxonomy" id="29655"/>
    <lineage>
        <taxon>Eukaryota</taxon>
        <taxon>Viridiplantae</taxon>
        <taxon>Streptophyta</taxon>
        <taxon>Embryophyta</taxon>
        <taxon>Tracheophyta</taxon>
        <taxon>Spermatophyta</taxon>
        <taxon>Magnoliopsida</taxon>
        <taxon>Liliopsida</taxon>
        <taxon>Zosteraceae</taxon>
        <taxon>Zostera</taxon>
    </lineage>
</organism>
<keyword evidence="7" id="KW-0735">Signal-anchor</keyword>
<name>A0A0K9PAG9_ZOSMR</name>
<dbReference type="GO" id="GO:0005737">
    <property type="term" value="C:cytoplasm"/>
    <property type="evidence" value="ECO:0000318"/>
    <property type="project" value="GO_Central"/>
</dbReference>
<evidence type="ECO:0000256" key="5">
    <source>
        <dbReference type="ARBA" id="ARBA00022679"/>
    </source>
</evidence>
<sequence>MEKGRDPPPATTSCCFHFCISPLPSTKYSILKSVKSAKKLPSQKQQKLDLITTLFVVIVFLLLSLLFNAGKVLHGSGTSSSFVHRKKYFELVPSGSLDVTLRKSAMVPLPVRDFKEMNYSDVEREFWTVRENMNVGRTPCIVFSLKYRKASRRIVAEKRKFLEVLVSGGLNQQRNQIIDAVVISRILGAALVVPILKVNAVWGDGSKFSDIFDVNHFKRTLRSDIRIVGTESLPDYYKIHSVGGEIQIPFNSSPLLIRRLLGNQLNKHGVVTLGGLDSKLSKRLNSDLQKLRCKVSFHALRFHPRVHDLGNKLARRMWDQGPYVGIHLRLEKDVWVRTGCLPDLGPELDLAIIQERHSHPELLTGRFEMSPARRKLAGLCPLTAYELARFLKAMGVEETARLYLAGGESYGGESGVVDLLTQFPNFVTKETLAEEEELNPYLNSSSALAALDFMITLSSDVFVASHGGNMGRALRGYRSYCGGGGSMGGRRKIMKPNKRGLAVLFGKKVTNETEEAIGVAVRKMHRYRKDRYGGRDDDVVSNPTAVCMCRSRTNGVLTSSLEL</sequence>
<dbReference type="Proteomes" id="UP000036987">
    <property type="component" value="Unassembled WGS sequence"/>
</dbReference>
<comment type="subcellular location">
    <subcellularLocation>
        <location evidence="1">Membrane</location>
        <topology evidence="1">Single-pass type II membrane protein</topology>
    </subcellularLocation>
</comment>
<evidence type="ECO:0000313" key="16">
    <source>
        <dbReference type="Proteomes" id="UP000036987"/>
    </source>
</evidence>